<dbReference type="PANTHER" id="PTHR43280">
    <property type="entry name" value="ARAC-FAMILY TRANSCRIPTIONAL REGULATOR"/>
    <property type="match status" value="1"/>
</dbReference>
<protein>
    <submittedName>
        <fullName evidence="5">AraC family transcriptional regulator</fullName>
    </submittedName>
</protein>
<dbReference type="PRINTS" id="PR00032">
    <property type="entry name" value="HTHARAC"/>
</dbReference>
<evidence type="ECO:0000313" key="5">
    <source>
        <dbReference type="EMBL" id="MEQ2554471.1"/>
    </source>
</evidence>
<dbReference type="InterPro" id="IPR009057">
    <property type="entry name" value="Homeodomain-like_sf"/>
</dbReference>
<dbReference type="EMBL" id="JBBMFS010000003">
    <property type="protein sequence ID" value="MEQ2554471.1"/>
    <property type="molecule type" value="Genomic_DNA"/>
</dbReference>
<name>A0ABV1H581_9FIRM</name>
<reference evidence="5" key="1">
    <citation type="submission" date="2024-03" db="EMBL/GenBank/DDBJ databases">
        <title>Human intestinal bacterial collection.</title>
        <authorList>
            <person name="Pauvert C."/>
            <person name="Hitch T.C.A."/>
            <person name="Clavel T."/>
        </authorList>
    </citation>
    <scope>NUCLEOTIDE SEQUENCE [LARGE SCALE GENOMIC DNA]</scope>
    <source>
        <strain evidence="5">CLA-AA-H89B</strain>
    </source>
</reference>
<comment type="caution">
    <text evidence="5">The sequence shown here is derived from an EMBL/GenBank/DDBJ whole genome shotgun (WGS) entry which is preliminary data.</text>
</comment>
<feature type="domain" description="HTH araC/xylS-type" evidence="4">
    <location>
        <begin position="214"/>
        <end position="312"/>
    </location>
</feature>
<evidence type="ECO:0000256" key="1">
    <source>
        <dbReference type="ARBA" id="ARBA00023015"/>
    </source>
</evidence>
<dbReference type="InterPro" id="IPR003313">
    <property type="entry name" value="AraC-bd"/>
</dbReference>
<dbReference type="PANTHER" id="PTHR43280:SF2">
    <property type="entry name" value="HTH-TYPE TRANSCRIPTIONAL REGULATOR EXSA"/>
    <property type="match status" value="1"/>
</dbReference>
<evidence type="ECO:0000256" key="3">
    <source>
        <dbReference type="ARBA" id="ARBA00023163"/>
    </source>
</evidence>
<dbReference type="Pfam" id="PF02311">
    <property type="entry name" value="AraC_binding"/>
    <property type="match status" value="1"/>
</dbReference>
<dbReference type="SUPFAM" id="SSF51215">
    <property type="entry name" value="Regulatory protein AraC"/>
    <property type="match status" value="1"/>
</dbReference>
<dbReference type="Gene3D" id="2.60.120.10">
    <property type="entry name" value="Jelly Rolls"/>
    <property type="match status" value="1"/>
</dbReference>
<evidence type="ECO:0000313" key="6">
    <source>
        <dbReference type="Proteomes" id="UP001546774"/>
    </source>
</evidence>
<dbReference type="PROSITE" id="PS01124">
    <property type="entry name" value="HTH_ARAC_FAMILY_2"/>
    <property type="match status" value="1"/>
</dbReference>
<dbReference type="Proteomes" id="UP001546774">
    <property type="component" value="Unassembled WGS sequence"/>
</dbReference>
<evidence type="ECO:0000259" key="4">
    <source>
        <dbReference type="PROSITE" id="PS01124"/>
    </source>
</evidence>
<organism evidence="5 6">
    <name type="scientific">Lachnospira intestinalis</name>
    <dbReference type="NCBI Taxonomy" id="3133158"/>
    <lineage>
        <taxon>Bacteria</taxon>
        <taxon>Bacillati</taxon>
        <taxon>Bacillota</taxon>
        <taxon>Clostridia</taxon>
        <taxon>Lachnospirales</taxon>
        <taxon>Lachnospiraceae</taxon>
        <taxon>Lachnospira</taxon>
    </lineage>
</organism>
<sequence>MHILEYENYEETKKHYDTDFSYNTYPCSIPLDFPCVPMHWHRETEIIYVKSGRGMVNVDGISYPVVKDSIVFILPGRLHSIAQYESEAFSYENIIFDMQMLIPKEGDTMSFNFFHRLQNFPEDFPVLIDRVPKAHRAVQICLDRIDDLRTTYPAGYYLGIKGWLYQLFFILESEILAPDKMREITTCDLPQQKNSAVSSRKNGYFKENTKEKLCLITDYIANYYPQKISIEQIAAVCGFSSSHFMKFFKLYMGKPFIAYLNEYRLIRAAHLLCASDDDILAISLECGFENVSYFNRLFLREYHMTPSKFRQARRN</sequence>
<gene>
    <name evidence="5" type="ORF">WMO37_05480</name>
</gene>
<dbReference type="Pfam" id="PF12833">
    <property type="entry name" value="HTH_18"/>
    <property type="match status" value="1"/>
</dbReference>
<dbReference type="SMART" id="SM00342">
    <property type="entry name" value="HTH_ARAC"/>
    <property type="match status" value="1"/>
</dbReference>
<dbReference type="InterPro" id="IPR018060">
    <property type="entry name" value="HTH_AraC"/>
</dbReference>
<dbReference type="InterPro" id="IPR014710">
    <property type="entry name" value="RmlC-like_jellyroll"/>
</dbReference>
<keyword evidence="6" id="KW-1185">Reference proteome</keyword>
<dbReference type="InterPro" id="IPR020449">
    <property type="entry name" value="Tscrpt_reg_AraC-type_HTH"/>
</dbReference>
<dbReference type="InterPro" id="IPR037923">
    <property type="entry name" value="HTH-like"/>
</dbReference>
<keyword evidence="2" id="KW-0238">DNA-binding</keyword>
<accession>A0ABV1H581</accession>
<proteinExistence type="predicted"/>
<dbReference type="SUPFAM" id="SSF46689">
    <property type="entry name" value="Homeodomain-like"/>
    <property type="match status" value="2"/>
</dbReference>
<keyword evidence="3" id="KW-0804">Transcription</keyword>
<dbReference type="Gene3D" id="1.10.10.60">
    <property type="entry name" value="Homeodomain-like"/>
    <property type="match status" value="2"/>
</dbReference>
<evidence type="ECO:0000256" key="2">
    <source>
        <dbReference type="ARBA" id="ARBA00023125"/>
    </source>
</evidence>
<keyword evidence="1" id="KW-0805">Transcription regulation</keyword>